<keyword evidence="9" id="KW-0479">Metal-binding</keyword>
<dbReference type="InterPro" id="IPR002058">
    <property type="entry name" value="PAP_assoc"/>
</dbReference>
<evidence type="ECO:0000256" key="4">
    <source>
        <dbReference type="ARBA" id="ARBA00012472"/>
    </source>
</evidence>
<organism evidence="17 18">
    <name type="scientific">Plasmodiophora brassicae</name>
    <name type="common">Clubroot disease agent</name>
    <dbReference type="NCBI Taxonomy" id="37360"/>
    <lineage>
        <taxon>Eukaryota</taxon>
        <taxon>Sar</taxon>
        <taxon>Rhizaria</taxon>
        <taxon>Endomyxa</taxon>
        <taxon>Phytomyxea</taxon>
        <taxon>Plasmodiophorida</taxon>
        <taxon>Plasmodiophoridae</taxon>
        <taxon>Plasmodiophora</taxon>
    </lineage>
</organism>
<feature type="region of interest" description="Disordered" evidence="15">
    <location>
        <begin position="495"/>
        <end position="655"/>
    </location>
</feature>
<dbReference type="CDD" id="cd00590">
    <property type="entry name" value="RRM_SF"/>
    <property type="match status" value="1"/>
</dbReference>
<evidence type="ECO:0000256" key="11">
    <source>
        <dbReference type="ARBA" id="ARBA00030790"/>
    </source>
</evidence>
<dbReference type="InterPro" id="IPR035979">
    <property type="entry name" value="RBD_domain_sf"/>
</dbReference>
<accession>A0A0G4J1Z9</accession>
<evidence type="ECO:0000256" key="9">
    <source>
        <dbReference type="ARBA" id="ARBA00022723"/>
    </source>
</evidence>
<name>A0A0G4J1Z9_PLABS</name>
<keyword evidence="14" id="KW-0694">RNA-binding</keyword>
<dbReference type="SUPFAM" id="SSF81301">
    <property type="entry name" value="Nucleotidyltransferase"/>
    <property type="match status" value="1"/>
</dbReference>
<dbReference type="GO" id="GO:0003723">
    <property type="term" value="F:RNA binding"/>
    <property type="evidence" value="ECO:0007669"/>
    <property type="project" value="UniProtKB-UniRule"/>
</dbReference>
<dbReference type="PROSITE" id="PS50102">
    <property type="entry name" value="RRM"/>
    <property type="match status" value="1"/>
</dbReference>
<dbReference type="GO" id="GO:0031123">
    <property type="term" value="P:RNA 3'-end processing"/>
    <property type="evidence" value="ECO:0007669"/>
    <property type="project" value="TreeGrafter"/>
</dbReference>
<evidence type="ECO:0000256" key="15">
    <source>
        <dbReference type="SAM" id="MobiDB-lite"/>
    </source>
</evidence>
<gene>
    <name evidence="17" type="ORF">PBRA_001980</name>
</gene>
<protein>
    <recommendedName>
        <fullName evidence="5">Speckle targeted PIP5K1A-regulated poly(A) polymerase</fullName>
        <ecNumber evidence="4">2.7.7.52</ecNumber>
    </recommendedName>
    <alternativeName>
        <fullName evidence="11">RNA-binding motif protein 21</fullName>
    </alternativeName>
    <alternativeName>
        <fullName evidence="12">U6 snRNA-specific terminal uridylyltransferase 1</fullName>
    </alternativeName>
</protein>
<dbReference type="SUPFAM" id="SSF54928">
    <property type="entry name" value="RNA-binding domain, RBD"/>
    <property type="match status" value="1"/>
</dbReference>
<dbReference type="Gene3D" id="1.10.1410.10">
    <property type="match status" value="1"/>
</dbReference>
<sequence length="655" mass="72338">MDALVNGVAVLGVGDGDQRVARPHPLSVEVEADGEHPTSAAASGTQVNAVFVRPLPATADETTVRSLFVDVADRIVGVDIRQGRLLRKKDRAFAIVTFSDPASVERALANDKRELGDLVVRLRIAKDDAALKMERRNRVLESRKKRPAVVHCSRESVVAALPAVSVSVDSWYATVRPKQETIDKRSEVITLLTRILADGFTRKALREAEGREFGLHLELFGSVPCNLSSDRSDLDIALIGDVTNPEAVLRAWYKVLKKRRLGITRLISGARVPVVKFQHRQLQLECDFTLKNDSDSQRSKTWLLRAYAEKDPRVPQLIAAVKFWSKARFIGDASKGSLNSFGYTLLVLYFLQHCSPPVIPNAQAMASSDEVAQATKNSPNPFLSSPFTSWRTDNTDSIGGLLYSFFKFYSIECSPTRQAICISTGEARTLPEAAEDRIAMFHDFQHFNYCIIDPFDKRDNVGRNVSMEIAVRIEDEFRRAYDLLSTCQPWEKVVEPVKRRQPKPPPSKRKDAANKELATPKGRSKTRHGEKSENPSSTDQKEDDTSEEAVASRGPVNAVMRKKRPKPARAQPPSANGAMTTAPPNDGMETLVALASPLPDASDKVPAAAPTAPADARKRNRHRWRPKADSPAEQANAPKPVAQVRRQGAPATNNP</sequence>
<dbReference type="OrthoDB" id="2274644at2759"/>
<dbReference type="InterPro" id="IPR000504">
    <property type="entry name" value="RRM_dom"/>
</dbReference>
<dbReference type="Proteomes" id="UP000039324">
    <property type="component" value="Unassembled WGS sequence"/>
</dbReference>
<reference evidence="17 18" key="1">
    <citation type="submission" date="2015-02" db="EMBL/GenBank/DDBJ databases">
        <authorList>
            <person name="Chooi Y.-H."/>
        </authorList>
    </citation>
    <scope>NUCLEOTIDE SEQUENCE [LARGE SCALE GENOMIC DNA]</scope>
    <source>
        <strain evidence="17">E3</strain>
    </source>
</reference>
<evidence type="ECO:0000256" key="6">
    <source>
        <dbReference type="ARBA" id="ARBA00022490"/>
    </source>
</evidence>
<evidence type="ECO:0000256" key="7">
    <source>
        <dbReference type="ARBA" id="ARBA00022679"/>
    </source>
</evidence>
<dbReference type="Gene3D" id="3.30.460.10">
    <property type="entry name" value="Beta Polymerase, domain 2"/>
    <property type="match status" value="1"/>
</dbReference>
<keyword evidence="6" id="KW-0963">Cytoplasm</keyword>
<dbReference type="STRING" id="37360.A0A0G4J1Z9"/>
<comment type="catalytic activity">
    <reaction evidence="13">
        <text>RNA(n) + UTP = RNA(n)-3'-uridine ribonucleotide + diphosphate</text>
        <dbReference type="Rhea" id="RHEA:14785"/>
        <dbReference type="Rhea" id="RHEA-COMP:14527"/>
        <dbReference type="Rhea" id="RHEA-COMP:17348"/>
        <dbReference type="ChEBI" id="CHEBI:33019"/>
        <dbReference type="ChEBI" id="CHEBI:46398"/>
        <dbReference type="ChEBI" id="CHEBI:140395"/>
        <dbReference type="ChEBI" id="CHEBI:173116"/>
        <dbReference type="EC" id="2.7.7.52"/>
    </reaction>
</comment>
<keyword evidence="18" id="KW-1185">Reference proteome</keyword>
<dbReference type="InterPro" id="IPR043519">
    <property type="entry name" value="NT_sf"/>
</dbReference>
<evidence type="ECO:0000256" key="13">
    <source>
        <dbReference type="ARBA" id="ARBA00049105"/>
    </source>
</evidence>
<evidence type="ECO:0000256" key="8">
    <source>
        <dbReference type="ARBA" id="ARBA00022695"/>
    </source>
</evidence>
<dbReference type="Pfam" id="PF22600">
    <property type="entry name" value="MTPAP-like_central"/>
    <property type="match status" value="1"/>
</dbReference>
<evidence type="ECO:0000259" key="16">
    <source>
        <dbReference type="PROSITE" id="PS50102"/>
    </source>
</evidence>
<comment type="subcellular location">
    <subcellularLocation>
        <location evidence="3">Cytoplasm</location>
    </subcellularLocation>
</comment>
<dbReference type="OMA" id="NIAFCTA"/>
<comment type="cofactor">
    <cofactor evidence="2">
        <name>Mg(2+)</name>
        <dbReference type="ChEBI" id="CHEBI:18420"/>
    </cofactor>
</comment>
<dbReference type="SUPFAM" id="SSF81631">
    <property type="entry name" value="PAP/OAS1 substrate-binding domain"/>
    <property type="match status" value="1"/>
</dbReference>
<dbReference type="Pfam" id="PF03828">
    <property type="entry name" value="PAP_assoc"/>
    <property type="match status" value="1"/>
</dbReference>
<keyword evidence="10" id="KW-0460">Magnesium</keyword>
<proteinExistence type="predicted"/>
<dbReference type="SMART" id="SM00360">
    <property type="entry name" value="RRM"/>
    <property type="match status" value="1"/>
</dbReference>
<evidence type="ECO:0000256" key="2">
    <source>
        <dbReference type="ARBA" id="ARBA00001946"/>
    </source>
</evidence>
<comment type="cofactor">
    <cofactor evidence="1">
        <name>Mn(2+)</name>
        <dbReference type="ChEBI" id="CHEBI:29035"/>
    </cofactor>
</comment>
<evidence type="ECO:0000256" key="1">
    <source>
        <dbReference type="ARBA" id="ARBA00001936"/>
    </source>
</evidence>
<dbReference type="EC" id="2.7.7.52" evidence="4"/>
<evidence type="ECO:0000313" key="17">
    <source>
        <dbReference type="EMBL" id="CEP01374.1"/>
    </source>
</evidence>
<dbReference type="Pfam" id="PF00076">
    <property type="entry name" value="RRM_1"/>
    <property type="match status" value="1"/>
</dbReference>
<evidence type="ECO:0000256" key="3">
    <source>
        <dbReference type="ARBA" id="ARBA00004496"/>
    </source>
</evidence>
<dbReference type="CDD" id="cd05402">
    <property type="entry name" value="NT_PAP_TUTase"/>
    <property type="match status" value="1"/>
</dbReference>
<feature type="domain" description="RRM" evidence="16">
    <location>
        <begin position="48"/>
        <end position="127"/>
    </location>
</feature>
<dbReference type="GO" id="GO:0050265">
    <property type="term" value="F:RNA uridylyltransferase activity"/>
    <property type="evidence" value="ECO:0007669"/>
    <property type="project" value="UniProtKB-EC"/>
</dbReference>
<dbReference type="EMBL" id="CDSF01000112">
    <property type="protein sequence ID" value="CEP01374.1"/>
    <property type="molecule type" value="Genomic_DNA"/>
</dbReference>
<dbReference type="Gene3D" id="3.30.70.330">
    <property type="match status" value="1"/>
</dbReference>
<dbReference type="InterPro" id="IPR012677">
    <property type="entry name" value="Nucleotide-bd_a/b_plait_sf"/>
</dbReference>
<dbReference type="GO" id="GO:0005737">
    <property type="term" value="C:cytoplasm"/>
    <property type="evidence" value="ECO:0007669"/>
    <property type="project" value="UniProtKB-SubCell"/>
</dbReference>
<evidence type="ECO:0000256" key="12">
    <source>
        <dbReference type="ARBA" id="ARBA00033036"/>
    </source>
</evidence>
<keyword evidence="8" id="KW-0548">Nucleotidyltransferase</keyword>
<evidence type="ECO:0000256" key="14">
    <source>
        <dbReference type="PROSITE-ProRule" id="PRU00176"/>
    </source>
</evidence>
<dbReference type="PANTHER" id="PTHR12271">
    <property type="entry name" value="POLY A POLYMERASE CID PAP -RELATED"/>
    <property type="match status" value="1"/>
</dbReference>
<evidence type="ECO:0000256" key="5">
    <source>
        <dbReference type="ARBA" id="ARBA00021679"/>
    </source>
</evidence>
<dbReference type="GO" id="GO:0046872">
    <property type="term" value="F:metal ion binding"/>
    <property type="evidence" value="ECO:0007669"/>
    <property type="project" value="UniProtKB-KW"/>
</dbReference>
<keyword evidence="7" id="KW-0808">Transferase</keyword>
<dbReference type="PANTHER" id="PTHR12271:SF40">
    <property type="entry name" value="POLY(A) RNA POLYMERASE GLD2"/>
    <property type="match status" value="1"/>
</dbReference>
<evidence type="ECO:0000313" key="18">
    <source>
        <dbReference type="Proteomes" id="UP000039324"/>
    </source>
</evidence>
<dbReference type="AlphaFoldDB" id="A0A0G4J1Z9"/>
<dbReference type="InterPro" id="IPR054708">
    <property type="entry name" value="MTPAP-like_central"/>
</dbReference>
<evidence type="ECO:0000256" key="10">
    <source>
        <dbReference type="ARBA" id="ARBA00022842"/>
    </source>
</evidence>